<evidence type="ECO:0000313" key="3">
    <source>
        <dbReference type="Proteomes" id="UP001370758"/>
    </source>
</evidence>
<protein>
    <submittedName>
        <fullName evidence="2">Uncharacterized protein</fullName>
    </submittedName>
</protein>
<evidence type="ECO:0000313" key="2">
    <source>
        <dbReference type="EMBL" id="KAK6499134.1"/>
    </source>
</evidence>
<gene>
    <name evidence="2" type="ORF">TWF481_011705</name>
</gene>
<comment type="caution">
    <text evidence="2">The sequence shown here is derived from an EMBL/GenBank/DDBJ whole genome shotgun (WGS) entry which is preliminary data.</text>
</comment>
<organism evidence="2 3">
    <name type="scientific">Arthrobotrys musiformis</name>
    <dbReference type="NCBI Taxonomy" id="47236"/>
    <lineage>
        <taxon>Eukaryota</taxon>
        <taxon>Fungi</taxon>
        <taxon>Dikarya</taxon>
        <taxon>Ascomycota</taxon>
        <taxon>Pezizomycotina</taxon>
        <taxon>Orbiliomycetes</taxon>
        <taxon>Orbiliales</taxon>
        <taxon>Orbiliaceae</taxon>
        <taxon>Arthrobotrys</taxon>
    </lineage>
</organism>
<keyword evidence="3" id="KW-1185">Reference proteome</keyword>
<evidence type="ECO:0000256" key="1">
    <source>
        <dbReference type="SAM" id="MobiDB-lite"/>
    </source>
</evidence>
<reference evidence="2 3" key="1">
    <citation type="submission" date="2023-08" db="EMBL/GenBank/DDBJ databases">
        <authorList>
            <person name="Palmer J.M."/>
        </authorList>
    </citation>
    <scope>NUCLEOTIDE SEQUENCE [LARGE SCALE GENOMIC DNA]</scope>
    <source>
        <strain evidence="2 3">TWF481</strain>
    </source>
</reference>
<feature type="region of interest" description="Disordered" evidence="1">
    <location>
        <begin position="112"/>
        <end position="136"/>
    </location>
</feature>
<sequence length="136" mass="15425">MGATLSILSTQNPDKCIQVMEDALTNLADLAISARFREVYPQINRLSINGNRSPSEEENLTVEQLKRQVADSVRLWKVFEEGVGYLFRIEEEAEVRAWVGEVVKALKEEVEEIEREGVVKSQEEEGKGKERESSVD</sequence>
<dbReference type="Proteomes" id="UP001370758">
    <property type="component" value="Unassembled WGS sequence"/>
</dbReference>
<dbReference type="EMBL" id="JAVHJL010000008">
    <property type="protein sequence ID" value="KAK6499134.1"/>
    <property type="molecule type" value="Genomic_DNA"/>
</dbReference>
<proteinExistence type="predicted"/>
<accession>A0AAV9W538</accession>
<name>A0AAV9W538_9PEZI</name>
<feature type="compositionally biased region" description="Basic and acidic residues" evidence="1">
    <location>
        <begin position="115"/>
        <end position="136"/>
    </location>
</feature>
<dbReference type="AlphaFoldDB" id="A0AAV9W538"/>